<accession>A0A8D2N3L0</accession>
<dbReference type="InterPro" id="IPR009030">
    <property type="entry name" value="Growth_fac_rcpt_cys_sf"/>
</dbReference>
<keyword evidence="21" id="KW-1185">Reference proteome</keyword>
<feature type="domain" description="EGF-like" evidence="17">
    <location>
        <begin position="537"/>
        <end position="574"/>
    </location>
</feature>
<feature type="disulfide bond" evidence="14">
    <location>
        <begin position="708"/>
        <end position="735"/>
    </location>
</feature>
<feature type="domain" description="Sushi" evidence="19">
    <location>
        <begin position="798"/>
        <end position="857"/>
    </location>
</feature>
<comment type="subcellular location">
    <subcellularLocation>
        <location evidence="1">Membrane</location>
        <topology evidence="1">Single-pass type I membrane protein</topology>
    </subcellularLocation>
</comment>
<feature type="domain" description="Sushi" evidence="19">
    <location>
        <begin position="679"/>
        <end position="737"/>
    </location>
</feature>
<name>A0A8D2N3L0_ZONAL</name>
<evidence type="ECO:0000256" key="9">
    <source>
        <dbReference type="ARBA" id="ARBA00023136"/>
    </source>
</evidence>
<keyword evidence="4 16" id="KW-0812">Transmembrane</keyword>
<evidence type="ECO:0000256" key="13">
    <source>
        <dbReference type="PROSITE-ProRule" id="PRU00176"/>
    </source>
</evidence>
<evidence type="ECO:0000256" key="10">
    <source>
        <dbReference type="ARBA" id="ARBA00023157"/>
    </source>
</evidence>
<reference evidence="20" key="2">
    <citation type="submission" date="2025-09" db="UniProtKB">
        <authorList>
            <consortium name="Ensembl"/>
        </authorList>
    </citation>
    <scope>IDENTIFICATION</scope>
</reference>
<evidence type="ECO:0000313" key="21">
    <source>
        <dbReference type="Proteomes" id="UP000694413"/>
    </source>
</evidence>
<dbReference type="GO" id="GO:0016020">
    <property type="term" value="C:membrane"/>
    <property type="evidence" value="ECO:0007669"/>
    <property type="project" value="UniProtKB-SubCell"/>
</dbReference>
<dbReference type="FunFam" id="3.30.70.330:FF:000032">
    <property type="entry name" value="Polypyrimidine tract-binding protein 2 isoform 1"/>
    <property type="match status" value="1"/>
</dbReference>
<protein>
    <submittedName>
        <fullName evidence="20">Polypyrimidine tract binding protein 3</fullName>
    </submittedName>
</protein>
<dbReference type="Pfam" id="PF23144">
    <property type="entry name" value="Fn3_PTPRU"/>
    <property type="match status" value="1"/>
</dbReference>
<keyword evidence="10 14" id="KW-1015">Disulfide bond</keyword>
<dbReference type="FunFam" id="2.10.25.10:FF:000038">
    <property type="entry name" value="Fibrillin 2"/>
    <property type="match status" value="2"/>
</dbReference>
<evidence type="ECO:0000259" key="19">
    <source>
        <dbReference type="PROSITE" id="PS50923"/>
    </source>
</evidence>
<dbReference type="InterPro" id="IPR012677">
    <property type="entry name" value="Nucleotide-bd_a/b_plait_sf"/>
</dbReference>
<dbReference type="GO" id="GO:0006397">
    <property type="term" value="P:mRNA processing"/>
    <property type="evidence" value="ECO:0007669"/>
    <property type="project" value="InterPro"/>
</dbReference>
<dbReference type="FunFam" id="3.30.70.330:FF:000341">
    <property type="entry name" value="Hephaestus, isoform C"/>
    <property type="match status" value="1"/>
</dbReference>
<dbReference type="Pfam" id="PF11835">
    <property type="entry name" value="RRM_8"/>
    <property type="match status" value="1"/>
</dbReference>
<dbReference type="NCBIfam" id="TIGR01649">
    <property type="entry name" value="hnRNP-L_PTB"/>
    <property type="match status" value="1"/>
</dbReference>
<dbReference type="SMART" id="SM00181">
    <property type="entry name" value="EGF"/>
    <property type="match status" value="3"/>
</dbReference>
<feature type="domain" description="EGF-like" evidence="17">
    <location>
        <begin position="627"/>
        <end position="664"/>
    </location>
</feature>
<feature type="region of interest" description="Disordered" evidence="15">
    <location>
        <begin position="1"/>
        <end position="26"/>
    </location>
</feature>
<feature type="domain" description="RRM" evidence="18">
    <location>
        <begin position="322"/>
        <end position="396"/>
    </location>
</feature>
<dbReference type="Pfam" id="PF13893">
    <property type="entry name" value="RRM_5"/>
    <property type="match status" value="1"/>
</dbReference>
<dbReference type="InterPro" id="IPR057598">
    <property type="entry name" value="Fn3_PTPRU"/>
</dbReference>
<evidence type="ECO:0000259" key="18">
    <source>
        <dbReference type="PROSITE" id="PS50102"/>
    </source>
</evidence>
<dbReference type="InterPro" id="IPR000742">
    <property type="entry name" value="EGF"/>
</dbReference>
<evidence type="ECO:0000256" key="15">
    <source>
        <dbReference type="SAM" id="MobiDB-lite"/>
    </source>
</evidence>
<dbReference type="Gene3D" id="2.10.25.10">
    <property type="entry name" value="Laminin"/>
    <property type="match status" value="2"/>
</dbReference>
<dbReference type="GO" id="GO:0005634">
    <property type="term" value="C:nucleus"/>
    <property type="evidence" value="ECO:0007669"/>
    <property type="project" value="InterPro"/>
</dbReference>
<evidence type="ECO:0000256" key="7">
    <source>
        <dbReference type="ARBA" id="ARBA00022884"/>
    </source>
</evidence>
<dbReference type="PROSITE" id="PS01186">
    <property type="entry name" value="EGF_2"/>
    <property type="match status" value="1"/>
</dbReference>
<dbReference type="SMART" id="SM00360">
    <property type="entry name" value="RRM"/>
    <property type="match status" value="3"/>
</dbReference>
<dbReference type="SMART" id="SM00179">
    <property type="entry name" value="EGF_CA"/>
    <property type="match status" value="2"/>
</dbReference>
<dbReference type="InterPro" id="IPR021790">
    <property type="entry name" value="PTBP1-like_RRM2"/>
</dbReference>
<feature type="transmembrane region" description="Helical" evidence="16">
    <location>
        <begin position="1202"/>
        <end position="1222"/>
    </location>
</feature>
<dbReference type="Gene3D" id="3.30.70.330">
    <property type="match status" value="4"/>
</dbReference>
<keyword evidence="14" id="KW-0768">Sushi</keyword>
<dbReference type="InterPro" id="IPR001881">
    <property type="entry name" value="EGF-like_Ca-bd_dom"/>
</dbReference>
<dbReference type="Gene3D" id="2.40.155.10">
    <property type="entry name" value="Green fluorescent protein"/>
    <property type="match status" value="1"/>
</dbReference>
<dbReference type="Ensembl" id="ENSZALT00000020510.1">
    <property type="protein sequence ID" value="ENSZALP00000015190.1"/>
    <property type="gene ID" value="ENSZALG00000012519.1"/>
</dbReference>
<dbReference type="PROSITE" id="PS01187">
    <property type="entry name" value="EGF_CA"/>
    <property type="match status" value="1"/>
</dbReference>
<dbReference type="GO" id="GO:0003723">
    <property type="term" value="F:RNA binding"/>
    <property type="evidence" value="ECO:0007669"/>
    <property type="project" value="UniProtKB-UniRule"/>
</dbReference>
<dbReference type="Proteomes" id="UP000694413">
    <property type="component" value="Unassembled WGS sequence"/>
</dbReference>
<dbReference type="InterPro" id="IPR006536">
    <property type="entry name" value="HnRNP-L/PTB"/>
</dbReference>
<keyword evidence="7 13" id="KW-0694">RNA-binding</keyword>
<keyword evidence="9 16" id="KW-0472">Membrane</keyword>
<evidence type="ECO:0000256" key="14">
    <source>
        <dbReference type="PROSITE-ProRule" id="PRU00302"/>
    </source>
</evidence>
<evidence type="ECO:0000259" key="17">
    <source>
        <dbReference type="PROSITE" id="PS50026"/>
    </source>
</evidence>
<dbReference type="PROSITE" id="PS50923">
    <property type="entry name" value="SUSHI"/>
    <property type="match status" value="3"/>
</dbReference>
<evidence type="ECO:0000313" key="20">
    <source>
        <dbReference type="Ensembl" id="ENSZALP00000015190.1"/>
    </source>
</evidence>
<keyword evidence="5" id="KW-0732">Signal</keyword>
<keyword evidence="2 12" id="KW-0245">EGF-like domain</keyword>
<dbReference type="PROSITE" id="PS50026">
    <property type="entry name" value="EGF_3"/>
    <property type="match status" value="3"/>
</dbReference>
<comment type="caution">
    <text evidence="12">Lacks conserved residue(s) required for the propagation of feature annotation.</text>
</comment>
<feature type="domain" description="Sushi" evidence="19">
    <location>
        <begin position="738"/>
        <end position="797"/>
    </location>
</feature>
<evidence type="ECO:0000256" key="1">
    <source>
        <dbReference type="ARBA" id="ARBA00004479"/>
    </source>
</evidence>
<proteinExistence type="predicted"/>
<evidence type="ECO:0000256" key="8">
    <source>
        <dbReference type="ARBA" id="ARBA00022989"/>
    </source>
</evidence>
<dbReference type="Gene3D" id="2.10.70.10">
    <property type="entry name" value="Complement Module, domain 1"/>
    <property type="match status" value="3"/>
</dbReference>
<evidence type="ECO:0000256" key="5">
    <source>
        <dbReference type="ARBA" id="ARBA00022729"/>
    </source>
</evidence>
<dbReference type="Pfam" id="PF07645">
    <property type="entry name" value="EGF_CA"/>
    <property type="match status" value="2"/>
</dbReference>
<keyword evidence="11" id="KW-0325">Glycoprotein</keyword>
<dbReference type="GO" id="GO:0005509">
    <property type="term" value="F:calcium ion binding"/>
    <property type="evidence" value="ECO:0007669"/>
    <property type="project" value="InterPro"/>
</dbReference>
<keyword evidence="3" id="KW-0597">Phosphoprotein</keyword>
<dbReference type="InterPro" id="IPR009017">
    <property type="entry name" value="GFP"/>
</dbReference>
<dbReference type="AlphaFoldDB" id="A0A8D2N3L0"/>
<reference evidence="20" key="1">
    <citation type="submission" date="2025-08" db="UniProtKB">
        <authorList>
            <consortium name="Ensembl"/>
        </authorList>
    </citation>
    <scope>IDENTIFICATION</scope>
</reference>
<dbReference type="InterPro" id="IPR035979">
    <property type="entry name" value="RBD_domain_sf"/>
</dbReference>
<dbReference type="SUPFAM" id="SSF57535">
    <property type="entry name" value="Complement control module/SCR domain"/>
    <property type="match status" value="3"/>
</dbReference>
<dbReference type="SUPFAM" id="SSF54928">
    <property type="entry name" value="RNA-binding domain, RBD"/>
    <property type="match status" value="4"/>
</dbReference>
<dbReference type="InterPro" id="IPR035976">
    <property type="entry name" value="Sushi/SCR/CCP_sf"/>
</dbReference>
<organism evidence="20 21">
    <name type="scientific">Zonotrichia albicollis</name>
    <name type="common">White-throated sparrow</name>
    <name type="synonym">Fringilla albicollis</name>
    <dbReference type="NCBI Taxonomy" id="44394"/>
    <lineage>
        <taxon>Eukaryota</taxon>
        <taxon>Metazoa</taxon>
        <taxon>Chordata</taxon>
        <taxon>Craniata</taxon>
        <taxon>Vertebrata</taxon>
        <taxon>Euteleostomi</taxon>
        <taxon>Archelosauria</taxon>
        <taxon>Archosauria</taxon>
        <taxon>Dinosauria</taxon>
        <taxon>Saurischia</taxon>
        <taxon>Theropoda</taxon>
        <taxon>Coelurosauria</taxon>
        <taxon>Aves</taxon>
        <taxon>Neognathae</taxon>
        <taxon>Neoaves</taxon>
        <taxon>Telluraves</taxon>
        <taxon>Australaves</taxon>
        <taxon>Passeriformes</taxon>
        <taxon>Passerellidae</taxon>
        <taxon>Zonotrichia</taxon>
    </lineage>
</organism>
<feature type="domain" description="EGF-like" evidence="17">
    <location>
        <begin position="575"/>
        <end position="614"/>
    </location>
</feature>
<evidence type="ECO:0000256" key="16">
    <source>
        <dbReference type="SAM" id="Phobius"/>
    </source>
</evidence>
<evidence type="ECO:0000256" key="3">
    <source>
        <dbReference type="ARBA" id="ARBA00022553"/>
    </source>
</evidence>
<keyword evidence="8 16" id="KW-1133">Transmembrane helix</keyword>
<dbReference type="CDD" id="cd00054">
    <property type="entry name" value="EGF_CA"/>
    <property type="match status" value="2"/>
</dbReference>
<dbReference type="PANTHER" id="PTHR15592">
    <property type="entry name" value="MATRIN 3/NUCLEAR PROTEIN 220-RELATED"/>
    <property type="match status" value="1"/>
</dbReference>
<dbReference type="SUPFAM" id="SSF57184">
    <property type="entry name" value="Growth factor receptor domain"/>
    <property type="match status" value="1"/>
</dbReference>
<dbReference type="InterPro" id="IPR000152">
    <property type="entry name" value="EGF-type_Asp/Asn_hydroxyl_site"/>
</dbReference>
<dbReference type="InterPro" id="IPR000436">
    <property type="entry name" value="Sushi_SCR_CCP_dom"/>
</dbReference>
<dbReference type="CDD" id="cd00033">
    <property type="entry name" value="CCP"/>
    <property type="match status" value="3"/>
</dbReference>
<dbReference type="InterPro" id="IPR018097">
    <property type="entry name" value="EGF_Ca-bd_CS"/>
</dbReference>
<dbReference type="InterPro" id="IPR000504">
    <property type="entry name" value="RRM_dom"/>
</dbReference>
<dbReference type="PROSITE" id="PS00010">
    <property type="entry name" value="ASX_HYDROXYL"/>
    <property type="match status" value="2"/>
</dbReference>
<feature type="domain" description="RRM" evidence="18">
    <location>
        <begin position="26"/>
        <end position="110"/>
    </location>
</feature>
<evidence type="ECO:0000256" key="11">
    <source>
        <dbReference type="ARBA" id="ARBA00023180"/>
    </source>
</evidence>
<dbReference type="Pfam" id="PF00084">
    <property type="entry name" value="Sushi"/>
    <property type="match status" value="3"/>
</dbReference>
<sequence>MSNSTPATGNEKKKSKGKRSPCSPSRVLHIRQIPNGVTGAEVVSLGLPFGKVTNLLMLRRKGQAFLEMASVDAAVSMVNYYTPATPHLHNQPVYIQYSHYKELRTDNQHNQARPHHALQCANAVQHGNLGITSALAAEGGVLPSNGCVLRIVVENVFCPVTLDILYQIFSKFGFVLKIVMFHKNNQFQALLQYADAMHAYYAKMSLDGHCIYAGCCTLRIDFSKLTDLTVKYNNDRSRDFTRIDLPFGDGQRTMEASLSTPFATQNTIFPSYTGPPGFAPALGFPQGAGPSVLPVPGALGPFTVTTSAAPGHMTIPGIPGNSVLLVSNLNPEAITPYGLFILFGVYGDVHRVKIMFKKRGIALVQMADATQAQLAINYLNGQRLYGRVMHATFSKYQTIQLPRKGQEDKGLTKDYSNSPLHRFKNPCSKNFQNIFPPSATLHLSNIPPSVTVDDLKNLFTSKGSTVKGFKFFQAHLGLQSRIAQCLETFFKGEWTEGYCIMLQACRSVVGYWFNFNTAMVLPSAYLENIFIIVNRSIPDVCATCHIHATCQQSGGKSICICNYGFVGNGRTHCQDKDECQIGASKICGNHTLCHNTHGSFYCVCLDGYRASNNNKTFIPNDGTNCTDIDECEESGLCGHNARCVNTEGSYMCYCNDGYKLETGERSFRQDGDIVSCKEIGCGSPPEMKHGYIVGNYSLLPGSAVHYECQEGFYSNEGKFSYCTANETWEPASLSCKGVDCGAPPYVSNARPTSVNATTYRSEVTYDCDHGYLMAGGSGTAVCNARGQWDGPDLVCKEVDCGKPLLIPHTTMTWDNSTTLRSRVYYHCKEGYYFNGDRNFSECTIDQSWENITYVCQEEELFSNLSIFNETCVRWQRKNGRMGVQETYTWNSWRSLAVLRKKKIPVLKFHILGQRLDEKIFSEDVIFNISTSEDNPKVCLDLDSGSNYVVNITTISSANITVSVTVAIQTKVKEAFNNVLIFNDTCLKWRRNVRGTDVEDKYSFHVQGQRWYQKNFFHEMTFELSTHKQAPEVCLDLQPGTNYSINISMVALNFSLLVSMTTQITDPPFPEVEFVAVKGSAPLLRLRKAEDQNGPISLYQVIVLPLDLQSTFICDSFAAASFFSNTTDIKGYVAAEFRAKDVADNMSIALGDRHYYGKFYNAPLKLGEEYCVFLKIISEWNKVRTQSCAVWAQIKNLSPTLQYMTAVGLGSVAAVCLILFLSFSVSRSCLRSSVHPPAAAVACEAVRLSTTVDVAQAGIASSFPETESVSLL</sequence>
<keyword evidence="6" id="KW-0677">Repeat</keyword>
<dbReference type="SMART" id="SM00032">
    <property type="entry name" value="CCP"/>
    <property type="match status" value="3"/>
</dbReference>
<evidence type="ECO:0000256" key="12">
    <source>
        <dbReference type="PROSITE-ProRule" id="PRU00076"/>
    </source>
</evidence>
<evidence type="ECO:0000256" key="2">
    <source>
        <dbReference type="ARBA" id="ARBA00022536"/>
    </source>
</evidence>
<dbReference type="InterPro" id="IPR049883">
    <property type="entry name" value="NOTCH1_EGF-like"/>
</dbReference>
<evidence type="ECO:0000256" key="6">
    <source>
        <dbReference type="ARBA" id="ARBA00022737"/>
    </source>
</evidence>
<evidence type="ECO:0000256" key="4">
    <source>
        <dbReference type="ARBA" id="ARBA00022692"/>
    </source>
</evidence>
<gene>
    <name evidence="20" type="primary">PTBP3</name>
</gene>
<dbReference type="PROSITE" id="PS50102">
    <property type="entry name" value="RRM"/>
    <property type="match status" value="2"/>
</dbReference>